<evidence type="ECO:0000256" key="3">
    <source>
        <dbReference type="ARBA" id="ARBA00022475"/>
    </source>
</evidence>
<dbReference type="PANTHER" id="PTHR11384:SF59">
    <property type="entry name" value="LYSOSOMAL COBALAMIN TRANSPORTER ABCD4"/>
    <property type="match status" value="1"/>
</dbReference>
<dbReference type="PROSITE" id="PS50893">
    <property type="entry name" value="ABC_TRANSPORTER_2"/>
    <property type="match status" value="1"/>
</dbReference>
<dbReference type="AlphaFoldDB" id="K1KIF5"/>
<dbReference type="InterPro" id="IPR003439">
    <property type="entry name" value="ABC_transporter-like_ATP-bd"/>
</dbReference>
<feature type="domain" description="ABC transporter" evidence="10">
    <location>
        <begin position="359"/>
        <end position="555"/>
    </location>
</feature>
<dbReference type="Pfam" id="PF00005">
    <property type="entry name" value="ABC_tran"/>
    <property type="match status" value="1"/>
</dbReference>
<reference evidence="12 13" key="1">
    <citation type="submission" date="2012-05" db="EMBL/GenBank/DDBJ databases">
        <title>The Genome Sequence of Sutterella wadsworthensis 2_1_59BFAA.</title>
        <authorList>
            <consortium name="The Broad Institute Genome Sequencing Platform"/>
            <person name="Earl A."/>
            <person name="Ward D."/>
            <person name="Feldgarden M."/>
            <person name="Gevers D."/>
            <person name="Daigneault M."/>
            <person name="Strauss J."/>
            <person name="Allen-Vercoe E."/>
            <person name="Walker B."/>
            <person name="Young S.K."/>
            <person name="Zeng Q."/>
            <person name="Gargeya S."/>
            <person name="Fitzgerald M."/>
            <person name="Haas B."/>
            <person name="Abouelleil A."/>
            <person name="Alvarado L."/>
            <person name="Arachchi H.M."/>
            <person name="Berlin A.M."/>
            <person name="Chapman S.B."/>
            <person name="Goldberg J."/>
            <person name="Griggs A."/>
            <person name="Gujja S."/>
            <person name="Hansen M."/>
            <person name="Howarth C."/>
            <person name="Imamovic A."/>
            <person name="Larimer J."/>
            <person name="McCowen C."/>
            <person name="Montmayeur A."/>
            <person name="Murphy C."/>
            <person name="Neiman D."/>
            <person name="Pearson M."/>
            <person name="Priest M."/>
            <person name="Roberts A."/>
            <person name="Saif S."/>
            <person name="Shea T."/>
            <person name="Sisk P."/>
            <person name="Sykes S."/>
            <person name="Wortman J."/>
            <person name="Nusbaum C."/>
            <person name="Birren B."/>
        </authorList>
    </citation>
    <scope>NUCLEOTIDE SEQUENCE [LARGE SCALE GENOMIC DNA]</scope>
    <source>
        <strain evidence="12 13">2_1_59BFAA</strain>
    </source>
</reference>
<organism evidence="12 13">
    <name type="scientific">Sutterella wadsworthensis 2_1_59BFAA</name>
    <dbReference type="NCBI Taxonomy" id="742823"/>
    <lineage>
        <taxon>Bacteria</taxon>
        <taxon>Pseudomonadati</taxon>
        <taxon>Pseudomonadota</taxon>
        <taxon>Betaproteobacteria</taxon>
        <taxon>Burkholderiales</taxon>
        <taxon>Sutterellaceae</taxon>
        <taxon>Sutterella</taxon>
    </lineage>
</organism>
<keyword evidence="8 9" id="KW-0472">Membrane</keyword>
<dbReference type="GO" id="GO:0016887">
    <property type="term" value="F:ATP hydrolysis activity"/>
    <property type="evidence" value="ECO:0007669"/>
    <property type="project" value="InterPro"/>
</dbReference>
<dbReference type="InterPro" id="IPR017871">
    <property type="entry name" value="ABC_transporter-like_CS"/>
</dbReference>
<dbReference type="SMART" id="SM00382">
    <property type="entry name" value="AAA"/>
    <property type="match status" value="1"/>
</dbReference>
<protein>
    <recommendedName>
        <fullName evidence="14">ABC transporter domain-containing protein</fullName>
    </recommendedName>
</protein>
<dbReference type="PROSITE" id="PS00211">
    <property type="entry name" value="ABC_TRANSPORTER_1"/>
    <property type="match status" value="1"/>
</dbReference>
<keyword evidence="4 9" id="KW-0812">Transmembrane</keyword>
<feature type="transmembrane region" description="Helical" evidence="9">
    <location>
        <begin position="185"/>
        <end position="205"/>
    </location>
</feature>
<sequence>MHQLKTFWRLVRPFWMQSTGRTGARLLLLAVIGLSLSTVWFSVRLNTWNGAFFNAIQAMDGGTIYPLLLEFIAIVAAFVFVLVYADWLRKKLVIEWRRWMTEDLLGRWLSADGRHYRLQLAGLEPDNPDQRIAEDVRLLIESSLTLVISFLRSLLTIVSFVTILWTLSGTLEWTMFGTEWALPGYMVWTCIGYTLVATGLTHVIGRPLMKLNFEQQRREADFRTSLFDIRRHGESIAGLGAEEAEQARLRASFERIVGNWRSLMNRERDLAFFTVGFGQVTQLVPIFFALPKFLSGAIQLGGLMQIRIAFQQVASAIGWFIYAYRDIAEWSATVDRLAGFEAALSAPLPGSCVRQGEHVAACGLVRSKTGEPLLEDLCLGAEPGRLTVVRGASGIGKTTLLRALAGFWPWVEGHLENRPGAVWLTQRTWLAPMPLRELLAYPYGADAVSRSGCEAVLRDAGLERLVPLLDEDEPRSWMNTLSGGEQQRVLFARLLLARPAAVLMDETTSGLDDALAVRLLTLLRERLPDTTFLLVSHQPAVHRIADRLYDLGERA</sequence>
<dbReference type="PANTHER" id="PTHR11384">
    <property type="entry name" value="ATP-BINDING CASSETTE, SUB-FAMILY D MEMBER"/>
    <property type="match status" value="1"/>
</dbReference>
<evidence type="ECO:0000256" key="6">
    <source>
        <dbReference type="ARBA" id="ARBA00022840"/>
    </source>
</evidence>
<name>K1KIF5_9BURK</name>
<dbReference type="Pfam" id="PF06472">
    <property type="entry name" value="ABC_membrane_2"/>
    <property type="match status" value="1"/>
</dbReference>
<dbReference type="Gene3D" id="1.20.1560.10">
    <property type="entry name" value="ABC transporter type 1, transmembrane domain"/>
    <property type="match status" value="1"/>
</dbReference>
<evidence type="ECO:0000256" key="5">
    <source>
        <dbReference type="ARBA" id="ARBA00022741"/>
    </source>
</evidence>
<evidence type="ECO:0000313" key="12">
    <source>
        <dbReference type="EMBL" id="EKB31554.1"/>
    </source>
</evidence>
<gene>
    <name evidence="12" type="ORF">HMPREF9465_00822</name>
</gene>
<dbReference type="InterPro" id="IPR036640">
    <property type="entry name" value="ABC1_TM_sf"/>
</dbReference>
<dbReference type="InterPro" id="IPR027417">
    <property type="entry name" value="P-loop_NTPase"/>
</dbReference>
<dbReference type="OrthoDB" id="9810134at2"/>
<dbReference type="GO" id="GO:0005524">
    <property type="term" value="F:ATP binding"/>
    <property type="evidence" value="ECO:0007669"/>
    <property type="project" value="UniProtKB-KW"/>
</dbReference>
<dbReference type="InterPro" id="IPR003593">
    <property type="entry name" value="AAA+_ATPase"/>
</dbReference>
<dbReference type="Gene3D" id="3.40.50.300">
    <property type="entry name" value="P-loop containing nucleotide triphosphate hydrolases"/>
    <property type="match status" value="1"/>
</dbReference>
<feature type="transmembrane region" description="Helical" evidence="9">
    <location>
        <begin position="26"/>
        <end position="43"/>
    </location>
</feature>
<evidence type="ECO:0000313" key="13">
    <source>
        <dbReference type="Proteomes" id="UP000005835"/>
    </source>
</evidence>
<evidence type="ECO:0008006" key="14">
    <source>
        <dbReference type="Google" id="ProtNLM"/>
    </source>
</evidence>
<feature type="domain" description="ABC transmembrane type-1" evidence="11">
    <location>
        <begin position="29"/>
        <end position="329"/>
    </location>
</feature>
<dbReference type="InterPro" id="IPR011527">
    <property type="entry name" value="ABC1_TM_dom"/>
</dbReference>
<evidence type="ECO:0000256" key="2">
    <source>
        <dbReference type="ARBA" id="ARBA00022448"/>
    </source>
</evidence>
<dbReference type="SUPFAM" id="SSF52540">
    <property type="entry name" value="P-loop containing nucleoside triphosphate hydrolases"/>
    <property type="match status" value="1"/>
</dbReference>
<dbReference type="SUPFAM" id="SSF90123">
    <property type="entry name" value="ABC transporter transmembrane region"/>
    <property type="match status" value="1"/>
</dbReference>
<keyword evidence="13" id="KW-1185">Reference proteome</keyword>
<dbReference type="HOGENOM" id="CLU_007587_6_1_4"/>
<keyword evidence="6" id="KW-0067">ATP-binding</keyword>
<dbReference type="PROSITE" id="PS50929">
    <property type="entry name" value="ABC_TM1F"/>
    <property type="match status" value="1"/>
</dbReference>
<keyword evidence="2" id="KW-0813">Transport</keyword>
<keyword evidence="5" id="KW-0547">Nucleotide-binding</keyword>
<accession>K1KIF5</accession>
<dbReference type="GO" id="GO:0005886">
    <property type="term" value="C:plasma membrane"/>
    <property type="evidence" value="ECO:0007669"/>
    <property type="project" value="UniProtKB-SubCell"/>
</dbReference>
<dbReference type="InterPro" id="IPR050835">
    <property type="entry name" value="ABC_transporter_sub-D"/>
</dbReference>
<evidence type="ECO:0000256" key="7">
    <source>
        <dbReference type="ARBA" id="ARBA00022989"/>
    </source>
</evidence>
<dbReference type="Proteomes" id="UP000005835">
    <property type="component" value="Unassembled WGS sequence"/>
</dbReference>
<feature type="transmembrane region" description="Helical" evidence="9">
    <location>
        <begin position="63"/>
        <end position="88"/>
    </location>
</feature>
<evidence type="ECO:0000256" key="4">
    <source>
        <dbReference type="ARBA" id="ARBA00022692"/>
    </source>
</evidence>
<comment type="caution">
    <text evidence="12">The sequence shown here is derived from an EMBL/GenBank/DDBJ whole genome shotgun (WGS) entry which is preliminary data.</text>
</comment>
<feature type="transmembrane region" description="Helical" evidence="9">
    <location>
        <begin position="270"/>
        <end position="290"/>
    </location>
</feature>
<keyword evidence="7 9" id="KW-1133">Transmembrane helix</keyword>
<evidence type="ECO:0000259" key="11">
    <source>
        <dbReference type="PROSITE" id="PS50929"/>
    </source>
</evidence>
<evidence type="ECO:0000256" key="9">
    <source>
        <dbReference type="SAM" id="Phobius"/>
    </source>
</evidence>
<evidence type="ECO:0000256" key="8">
    <source>
        <dbReference type="ARBA" id="ARBA00023136"/>
    </source>
</evidence>
<proteinExistence type="predicted"/>
<evidence type="ECO:0000256" key="1">
    <source>
        <dbReference type="ARBA" id="ARBA00004651"/>
    </source>
</evidence>
<dbReference type="GO" id="GO:0140359">
    <property type="term" value="F:ABC-type transporter activity"/>
    <property type="evidence" value="ECO:0007669"/>
    <property type="project" value="InterPro"/>
</dbReference>
<evidence type="ECO:0000259" key="10">
    <source>
        <dbReference type="PROSITE" id="PS50893"/>
    </source>
</evidence>
<dbReference type="EMBL" id="ADMG01000020">
    <property type="protein sequence ID" value="EKB31554.1"/>
    <property type="molecule type" value="Genomic_DNA"/>
</dbReference>
<keyword evidence="3" id="KW-1003">Cell membrane</keyword>
<feature type="transmembrane region" description="Helical" evidence="9">
    <location>
        <begin position="144"/>
        <end position="165"/>
    </location>
</feature>
<dbReference type="RefSeq" id="WP_005434422.1">
    <property type="nucleotide sequence ID" value="NZ_JH815515.1"/>
</dbReference>
<comment type="subcellular location">
    <subcellularLocation>
        <location evidence="1">Cell membrane</location>
        <topology evidence="1">Multi-pass membrane protein</topology>
    </subcellularLocation>
</comment>
<dbReference type="PATRIC" id="fig|742823.3.peg.825"/>
<dbReference type="eggNOG" id="COG4178">
    <property type="taxonomic scope" value="Bacteria"/>
</dbReference>
<dbReference type="STRING" id="742823.HMPREF9465_00822"/>